<dbReference type="Pfam" id="PF13377">
    <property type="entry name" value="Peripla_BP_3"/>
    <property type="match status" value="1"/>
</dbReference>
<keyword evidence="1" id="KW-0805">Transcription regulation</keyword>
<dbReference type="PRINTS" id="PR00035">
    <property type="entry name" value="HTHGNTR"/>
</dbReference>
<dbReference type="AlphaFoldDB" id="A0AA41QR55"/>
<dbReference type="CDD" id="cd06267">
    <property type="entry name" value="PBP1_LacI_sugar_binding-like"/>
    <property type="match status" value="1"/>
</dbReference>
<evidence type="ECO:0000313" key="6">
    <source>
        <dbReference type="Proteomes" id="UP001156140"/>
    </source>
</evidence>
<evidence type="ECO:0000256" key="3">
    <source>
        <dbReference type="ARBA" id="ARBA00023163"/>
    </source>
</evidence>
<reference evidence="5" key="1">
    <citation type="submission" date="2022-03" db="EMBL/GenBank/DDBJ databases">
        <title>The complete genome sequence of a Methyloterrigena soli.</title>
        <authorList>
            <person name="Zi Z."/>
        </authorList>
    </citation>
    <scope>NUCLEOTIDE SEQUENCE</scope>
    <source>
        <strain evidence="5">M48</strain>
    </source>
</reference>
<dbReference type="SMART" id="SM00345">
    <property type="entry name" value="HTH_GNTR"/>
    <property type="match status" value="1"/>
</dbReference>
<dbReference type="EMBL" id="JALAZD010000003">
    <property type="protein sequence ID" value="MCI0128823.1"/>
    <property type="molecule type" value="Genomic_DNA"/>
</dbReference>
<comment type="caution">
    <text evidence="5">The sequence shown here is derived from an EMBL/GenBank/DDBJ whole genome shotgun (WGS) entry which is preliminary data.</text>
</comment>
<dbReference type="PANTHER" id="PTHR30146:SF109">
    <property type="entry name" value="HTH-TYPE TRANSCRIPTIONAL REGULATOR GALS"/>
    <property type="match status" value="1"/>
</dbReference>
<organism evidence="5 6">
    <name type="scientific">Paradevosia shaoguanensis</name>
    <dbReference type="NCBI Taxonomy" id="1335043"/>
    <lineage>
        <taxon>Bacteria</taxon>
        <taxon>Pseudomonadati</taxon>
        <taxon>Pseudomonadota</taxon>
        <taxon>Alphaproteobacteria</taxon>
        <taxon>Hyphomicrobiales</taxon>
        <taxon>Devosiaceae</taxon>
        <taxon>Paradevosia</taxon>
    </lineage>
</organism>
<dbReference type="InterPro" id="IPR000524">
    <property type="entry name" value="Tscrpt_reg_HTH_GntR"/>
</dbReference>
<dbReference type="CDD" id="cd07377">
    <property type="entry name" value="WHTH_GntR"/>
    <property type="match status" value="1"/>
</dbReference>
<dbReference type="PROSITE" id="PS50949">
    <property type="entry name" value="HTH_GNTR"/>
    <property type="match status" value="1"/>
</dbReference>
<protein>
    <submittedName>
        <fullName evidence="5">GntR family transcriptional regulator</fullName>
    </submittedName>
</protein>
<dbReference type="InterPro" id="IPR036388">
    <property type="entry name" value="WH-like_DNA-bd_sf"/>
</dbReference>
<feature type="domain" description="HTH gntR-type" evidence="4">
    <location>
        <begin position="11"/>
        <end position="79"/>
    </location>
</feature>
<keyword evidence="3" id="KW-0804">Transcription</keyword>
<dbReference type="InterPro" id="IPR046335">
    <property type="entry name" value="LacI/GalR-like_sensor"/>
</dbReference>
<name>A0AA41QR55_9HYPH</name>
<dbReference type="Gene3D" id="1.10.10.10">
    <property type="entry name" value="Winged helix-like DNA-binding domain superfamily/Winged helix DNA-binding domain"/>
    <property type="match status" value="1"/>
</dbReference>
<dbReference type="Pfam" id="PF00392">
    <property type="entry name" value="GntR"/>
    <property type="match status" value="1"/>
</dbReference>
<dbReference type="SUPFAM" id="SSF53822">
    <property type="entry name" value="Periplasmic binding protein-like I"/>
    <property type="match status" value="1"/>
</dbReference>
<evidence type="ECO:0000256" key="1">
    <source>
        <dbReference type="ARBA" id="ARBA00023015"/>
    </source>
</evidence>
<dbReference type="InterPro" id="IPR028082">
    <property type="entry name" value="Peripla_BP_I"/>
</dbReference>
<evidence type="ECO:0000256" key="2">
    <source>
        <dbReference type="ARBA" id="ARBA00023125"/>
    </source>
</evidence>
<sequence length="369" mass="39749">MNQQLATDRAPDKTKALAHTIREAIAAGEYAAGEMLPSERELMEHHDLSRTTVRRAIQLLVDEGHVYRRAGSGTFVSDAPEVMGRPAVRASGTPTMSLIIPTFSNPLYAEMIDGIEREAREHGLKLMTNQSGYSLQSESDQLTELAADPHVRGVIVVPSSVEASSLGARKYMATGKPLVYMGRWPTDLPADGASADYLAAGRIAVEHLLAQGHRRIAYVEGAPNLPGFSLLDGYSQALRNAHIATHKELVRITDLASEEAGRQAIEALLAEGVEFTAVFARNDVTALGVAQALRAASIAIPKQVAVASVNDSLLARSMEPPLTSVHIYPETLGRMCFRLLHDRMTGAYDGPALHVSITPSLIARTSTTQ</sequence>
<accession>A0AA41QR55</accession>
<keyword evidence="2" id="KW-0238">DNA-binding</keyword>
<gene>
    <name evidence="5" type="ORF">ML536_18470</name>
</gene>
<evidence type="ECO:0000259" key="4">
    <source>
        <dbReference type="PROSITE" id="PS50949"/>
    </source>
</evidence>
<dbReference type="InterPro" id="IPR036390">
    <property type="entry name" value="WH_DNA-bd_sf"/>
</dbReference>
<dbReference type="PANTHER" id="PTHR30146">
    <property type="entry name" value="LACI-RELATED TRANSCRIPTIONAL REPRESSOR"/>
    <property type="match status" value="1"/>
</dbReference>
<dbReference type="GO" id="GO:0000976">
    <property type="term" value="F:transcription cis-regulatory region binding"/>
    <property type="evidence" value="ECO:0007669"/>
    <property type="project" value="TreeGrafter"/>
</dbReference>
<dbReference type="RefSeq" id="WP_281736891.1">
    <property type="nucleotide sequence ID" value="NZ_JAKETQ010000003.1"/>
</dbReference>
<keyword evidence="6" id="KW-1185">Reference proteome</keyword>
<evidence type="ECO:0000313" key="5">
    <source>
        <dbReference type="EMBL" id="MCI0128823.1"/>
    </source>
</evidence>
<proteinExistence type="predicted"/>
<dbReference type="SUPFAM" id="SSF46785">
    <property type="entry name" value="Winged helix' DNA-binding domain"/>
    <property type="match status" value="1"/>
</dbReference>
<dbReference type="GO" id="GO:0003700">
    <property type="term" value="F:DNA-binding transcription factor activity"/>
    <property type="evidence" value="ECO:0007669"/>
    <property type="project" value="InterPro"/>
</dbReference>
<dbReference type="Gene3D" id="3.40.50.2300">
    <property type="match status" value="2"/>
</dbReference>
<dbReference type="Proteomes" id="UP001156140">
    <property type="component" value="Unassembled WGS sequence"/>
</dbReference>